<accession>A0AAW9N562</accession>
<evidence type="ECO:0000259" key="1">
    <source>
        <dbReference type="PROSITE" id="PS51500"/>
    </source>
</evidence>
<dbReference type="GO" id="GO:0046983">
    <property type="term" value="F:protein dimerization activity"/>
    <property type="evidence" value="ECO:0007669"/>
    <property type="project" value="InterPro"/>
</dbReference>
<evidence type="ECO:0000313" key="2">
    <source>
        <dbReference type="EMBL" id="MEC0271760.1"/>
    </source>
</evidence>
<dbReference type="SUPFAM" id="SSF47406">
    <property type="entry name" value="SinR repressor dimerisation domain-like"/>
    <property type="match status" value="1"/>
</dbReference>
<protein>
    <submittedName>
        <fullName evidence="2">DNA-binding anti-repressor SinI</fullName>
    </submittedName>
</protein>
<dbReference type="RefSeq" id="WP_367405956.1">
    <property type="nucleotide sequence ID" value="NZ_JARNBG010000004.1"/>
</dbReference>
<dbReference type="GO" id="GO:0003677">
    <property type="term" value="F:DNA binding"/>
    <property type="evidence" value="ECO:0007669"/>
    <property type="project" value="UniProtKB-KW"/>
</dbReference>
<evidence type="ECO:0000313" key="3">
    <source>
        <dbReference type="Proteomes" id="UP001307168"/>
    </source>
</evidence>
<organism evidence="2 3">
    <name type="scientific">Peribacillus castrilensis</name>
    <dbReference type="NCBI Taxonomy" id="2897690"/>
    <lineage>
        <taxon>Bacteria</taxon>
        <taxon>Bacillati</taxon>
        <taxon>Bacillota</taxon>
        <taxon>Bacilli</taxon>
        <taxon>Bacillales</taxon>
        <taxon>Bacillaceae</taxon>
        <taxon>Peribacillus</taxon>
    </lineage>
</organism>
<feature type="domain" description="Sin" evidence="1">
    <location>
        <begin position="1"/>
        <end position="35"/>
    </location>
</feature>
<dbReference type="Proteomes" id="UP001307168">
    <property type="component" value="Unassembled WGS sequence"/>
</dbReference>
<dbReference type="InterPro" id="IPR010981">
    <property type="entry name" value="SinR/SinI_dimer_dom"/>
</dbReference>
<reference evidence="2 3" key="1">
    <citation type="submission" date="2023-03" db="EMBL/GenBank/DDBJ databases">
        <title>Bacillus Genome Sequencing.</title>
        <authorList>
            <person name="Dunlap C."/>
        </authorList>
    </citation>
    <scope>NUCLEOTIDE SEQUENCE [LARGE SCALE GENOMIC DNA]</scope>
    <source>
        <strain evidence="2 3">B-41290</strain>
    </source>
</reference>
<proteinExistence type="predicted"/>
<dbReference type="Pfam" id="PF08671">
    <property type="entry name" value="SinI"/>
    <property type="match status" value="1"/>
</dbReference>
<gene>
    <name evidence="2" type="primary">sinI</name>
    <name evidence="2" type="ORF">P4706_01515</name>
</gene>
<dbReference type="PROSITE" id="PS51500">
    <property type="entry name" value="SIN"/>
    <property type="match status" value="1"/>
</dbReference>
<name>A0AAW9N562_9BACI</name>
<comment type="caution">
    <text evidence="2">The sequence shown here is derived from an EMBL/GenBank/DDBJ whole genome shotgun (WGS) entry which is preliminary data.</text>
</comment>
<dbReference type="InterPro" id="IPR036281">
    <property type="entry name" value="SinR/SinI_dimer_dom_sf"/>
</dbReference>
<dbReference type="EMBL" id="JARNBH010000002">
    <property type="protein sequence ID" value="MEC0271760.1"/>
    <property type="molecule type" value="Genomic_DNA"/>
</dbReference>
<sequence length="46" mass="5358">MANVEKDQEWVKLISEARSLGFKKEEIIAFLKRESLEATFEENDGK</sequence>
<dbReference type="AlphaFoldDB" id="A0AAW9N562"/>
<keyword evidence="2" id="KW-0238">DNA-binding</keyword>
<dbReference type="GO" id="GO:0006355">
    <property type="term" value="P:regulation of DNA-templated transcription"/>
    <property type="evidence" value="ECO:0007669"/>
    <property type="project" value="InterPro"/>
</dbReference>
<keyword evidence="3" id="KW-1185">Reference proteome</keyword>